<keyword evidence="4 7" id="KW-0812">Transmembrane</keyword>
<dbReference type="CDD" id="cd06261">
    <property type="entry name" value="TM_PBP2"/>
    <property type="match status" value="1"/>
</dbReference>
<dbReference type="InterPro" id="IPR000515">
    <property type="entry name" value="MetI-like"/>
</dbReference>
<organism evidence="9 10">
    <name type="scientific">Euzebya pacifica</name>
    <dbReference type="NCBI Taxonomy" id="1608957"/>
    <lineage>
        <taxon>Bacteria</taxon>
        <taxon>Bacillati</taxon>
        <taxon>Actinomycetota</taxon>
        <taxon>Nitriliruptoria</taxon>
        <taxon>Euzebyales</taxon>
    </lineage>
</organism>
<keyword evidence="6 7" id="KW-0472">Membrane</keyword>
<keyword evidence="10" id="KW-1185">Reference proteome</keyword>
<evidence type="ECO:0000256" key="5">
    <source>
        <dbReference type="ARBA" id="ARBA00022989"/>
    </source>
</evidence>
<evidence type="ECO:0000313" key="10">
    <source>
        <dbReference type="Proteomes" id="UP000264006"/>
    </source>
</evidence>
<dbReference type="GO" id="GO:0055085">
    <property type="term" value="P:transmembrane transport"/>
    <property type="evidence" value="ECO:0007669"/>
    <property type="project" value="InterPro"/>
</dbReference>
<evidence type="ECO:0000256" key="2">
    <source>
        <dbReference type="ARBA" id="ARBA00022448"/>
    </source>
</evidence>
<dbReference type="GO" id="GO:0005886">
    <property type="term" value="C:plasma membrane"/>
    <property type="evidence" value="ECO:0007669"/>
    <property type="project" value="UniProtKB-SubCell"/>
</dbReference>
<feature type="transmembrane region" description="Helical" evidence="7">
    <location>
        <begin position="49"/>
        <end position="70"/>
    </location>
</feature>
<evidence type="ECO:0000256" key="3">
    <source>
        <dbReference type="ARBA" id="ARBA00022475"/>
    </source>
</evidence>
<comment type="similarity">
    <text evidence="7">Belongs to the binding-protein-dependent transport system permease family.</text>
</comment>
<feature type="transmembrane region" description="Helical" evidence="7">
    <location>
        <begin position="109"/>
        <end position="130"/>
    </location>
</feature>
<dbReference type="Proteomes" id="UP000264006">
    <property type="component" value="Chromosome"/>
</dbReference>
<dbReference type="InterPro" id="IPR035906">
    <property type="entry name" value="MetI-like_sf"/>
</dbReference>
<dbReference type="PROSITE" id="PS50928">
    <property type="entry name" value="ABC_TM1"/>
    <property type="match status" value="1"/>
</dbReference>
<dbReference type="EMBL" id="CP031165">
    <property type="protein sequence ID" value="AXV06632.1"/>
    <property type="molecule type" value="Genomic_DNA"/>
</dbReference>
<evidence type="ECO:0000256" key="1">
    <source>
        <dbReference type="ARBA" id="ARBA00004651"/>
    </source>
</evidence>
<proteinExistence type="inferred from homology"/>
<gene>
    <name evidence="9" type="ORF">DVS28_a1947</name>
</gene>
<dbReference type="KEGG" id="euz:DVS28_a1947"/>
<keyword evidence="2 7" id="KW-0813">Transport</keyword>
<dbReference type="Gene3D" id="1.10.3720.10">
    <property type="entry name" value="MetI-like"/>
    <property type="match status" value="1"/>
</dbReference>
<dbReference type="PANTHER" id="PTHR30151:SF0">
    <property type="entry name" value="ABC TRANSPORTER PERMEASE PROTEIN MJ0413-RELATED"/>
    <property type="match status" value="1"/>
</dbReference>
<dbReference type="PANTHER" id="PTHR30151">
    <property type="entry name" value="ALKANE SULFONATE ABC TRANSPORTER-RELATED, MEMBRANE SUBUNIT"/>
    <property type="match status" value="1"/>
</dbReference>
<sequence>MAVVVVLVAVAVQLMSYAFPPYIVPPVPEIVVALGEVFAEYGSDMVDSIIRFVIAILAAMFGGWIIGLLMSLQRTIGRLGEAFFRLVLATPALSIMVFAVLWFRGIELRIFFVAFTLAVPFYVIAVYEAVKGLDRGLVDAVQQFRPTRWQMLRLVLIPYTVSHLILTTKSIASFTLRIIVFAEVIAATSGVGSAIVEAQANFRTDRIFAWTVILVAFSFVMLATVDRLERALLKWRPENSIG</sequence>
<comment type="subcellular location">
    <subcellularLocation>
        <location evidence="1 7">Cell membrane</location>
        <topology evidence="1 7">Multi-pass membrane protein</topology>
    </subcellularLocation>
</comment>
<evidence type="ECO:0000256" key="4">
    <source>
        <dbReference type="ARBA" id="ARBA00022692"/>
    </source>
</evidence>
<evidence type="ECO:0000256" key="7">
    <source>
        <dbReference type="RuleBase" id="RU363032"/>
    </source>
</evidence>
<keyword evidence="3" id="KW-1003">Cell membrane</keyword>
<keyword evidence="5 7" id="KW-1133">Transmembrane helix</keyword>
<dbReference type="AlphaFoldDB" id="A0A346XWN5"/>
<feature type="transmembrane region" description="Helical" evidence="7">
    <location>
        <begin position="174"/>
        <end position="195"/>
    </location>
</feature>
<name>A0A346XWN5_9ACTN</name>
<evidence type="ECO:0000259" key="8">
    <source>
        <dbReference type="PROSITE" id="PS50928"/>
    </source>
</evidence>
<protein>
    <submittedName>
        <fullName evidence="9">Alkanesulfonates transport system permease protein</fullName>
    </submittedName>
</protein>
<reference evidence="9 10" key="1">
    <citation type="submission" date="2018-09" db="EMBL/GenBank/DDBJ databases">
        <title>Complete genome sequence of Euzebya sp. DY32-46 isolated from seawater of Pacific Ocean.</title>
        <authorList>
            <person name="Xu L."/>
            <person name="Wu Y.-H."/>
            <person name="Xu X.-W."/>
        </authorList>
    </citation>
    <scope>NUCLEOTIDE SEQUENCE [LARGE SCALE GENOMIC DNA]</scope>
    <source>
        <strain evidence="9 10">DY32-46</strain>
    </source>
</reference>
<dbReference type="SUPFAM" id="SSF161098">
    <property type="entry name" value="MetI-like"/>
    <property type="match status" value="1"/>
</dbReference>
<feature type="transmembrane region" description="Helical" evidence="7">
    <location>
        <begin position="151"/>
        <end position="168"/>
    </location>
</feature>
<feature type="transmembrane region" description="Helical" evidence="7">
    <location>
        <begin position="82"/>
        <end position="103"/>
    </location>
</feature>
<accession>A0A346XWN5</accession>
<dbReference type="RefSeq" id="WP_164710283.1">
    <property type="nucleotide sequence ID" value="NZ_CP031165.1"/>
</dbReference>
<feature type="domain" description="ABC transmembrane type-1" evidence="8">
    <location>
        <begin position="45"/>
        <end position="225"/>
    </location>
</feature>
<evidence type="ECO:0000256" key="6">
    <source>
        <dbReference type="ARBA" id="ARBA00023136"/>
    </source>
</evidence>
<feature type="transmembrane region" description="Helical" evidence="7">
    <location>
        <begin position="207"/>
        <end position="225"/>
    </location>
</feature>
<dbReference type="Pfam" id="PF00528">
    <property type="entry name" value="BPD_transp_1"/>
    <property type="match status" value="1"/>
</dbReference>
<evidence type="ECO:0000313" key="9">
    <source>
        <dbReference type="EMBL" id="AXV06632.1"/>
    </source>
</evidence>